<evidence type="ECO:0000313" key="14">
    <source>
        <dbReference type="Proteomes" id="UP000003136"/>
    </source>
</evidence>
<evidence type="ECO:0000256" key="6">
    <source>
        <dbReference type="ARBA" id="ARBA00022888"/>
    </source>
</evidence>
<evidence type="ECO:0000256" key="8">
    <source>
        <dbReference type="ARBA" id="ARBA00048741"/>
    </source>
</evidence>
<dbReference type="InterPro" id="IPR006426">
    <property type="entry name" value="Asn_synth_AEB"/>
</dbReference>
<dbReference type="InterPro" id="IPR001962">
    <property type="entry name" value="Asn_synthase"/>
</dbReference>
<dbReference type="InterPro" id="IPR051786">
    <property type="entry name" value="ASN_synthetase/amidase"/>
</dbReference>
<organism evidence="13 14">
    <name type="scientific">[Bacteroides] pectinophilus ATCC 43243</name>
    <dbReference type="NCBI Taxonomy" id="483218"/>
    <lineage>
        <taxon>Bacteria</taxon>
        <taxon>Bacillati</taxon>
        <taxon>Bacillota</taxon>
        <taxon>Clostridia</taxon>
        <taxon>Eubacteriales</taxon>
    </lineage>
</organism>
<dbReference type="PIRSF" id="PIRSF001589">
    <property type="entry name" value="Asn_synthetase_glu-h"/>
    <property type="match status" value="1"/>
</dbReference>
<keyword evidence="6 9" id="KW-0061">Asparagine biosynthesis</keyword>
<gene>
    <name evidence="13" type="ORF">BACPEC_01029</name>
</gene>
<dbReference type="GO" id="GO:0005524">
    <property type="term" value="F:ATP binding"/>
    <property type="evidence" value="ECO:0007669"/>
    <property type="project" value="UniProtKB-KW"/>
</dbReference>
<evidence type="ECO:0000313" key="13">
    <source>
        <dbReference type="EMBL" id="EEC58044.1"/>
    </source>
</evidence>
<comment type="pathway">
    <text evidence="1">Amino-acid biosynthesis; L-asparagine biosynthesis; L-asparagine from L-aspartate (L-Gln route): step 1/1.</text>
</comment>
<dbReference type="CDD" id="cd01991">
    <property type="entry name" value="Asn_synthase_B_C"/>
    <property type="match status" value="1"/>
</dbReference>
<dbReference type="NCBIfam" id="TIGR01536">
    <property type="entry name" value="asn_synth_AEB"/>
    <property type="match status" value="1"/>
</dbReference>
<proteinExistence type="inferred from homology"/>
<keyword evidence="9" id="KW-0028">Amino-acid biosynthesis</keyword>
<evidence type="ECO:0000256" key="10">
    <source>
        <dbReference type="PIRSR" id="PIRSR001589-2"/>
    </source>
</evidence>
<dbReference type="GO" id="GO:0004066">
    <property type="term" value="F:asparagine synthase (glutamine-hydrolyzing) activity"/>
    <property type="evidence" value="ECO:0007669"/>
    <property type="project" value="UniProtKB-EC"/>
</dbReference>
<evidence type="ECO:0000256" key="5">
    <source>
        <dbReference type="ARBA" id="ARBA00022840"/>
    </source>
</evidence>
<feature type="binding site" evidence="10">
    <location>
        <position position="316"/>
    </location>
    <ligand>
        <name>ATP</name>
        <dbReference type="ChEBI" id="CHEBI:30616"/>
    </ligand>
</feature>
<dbReference type="SUPFAM" id="SSF56235">
    <property type="entry name" value="N-terminal nucleophile aminohydrolases (Ntn hydrolases)"/>
    <property type="match status" value="1"/>
</dbReference>
<dbReference type="Gene3D" id="3.60.20.10">
    <property type="entry name" value="Glutamine Phosphoribosylpyrophosphate, subunit 1, domain 1"/>
    <property type="match status" value="1"/>
</dbReference>
<dbReference type="AlphaFoldDB" id="B7AQS3"/>
<dbReference type="EMBL" id="ABVQ01000035">
    <property type="protein sequence ID" value="EEC58044.1"/>
    <property type="molecule type" value="Genomic_DNA"/>
</dbReference>
<dbReference type="PANTHER" id="PTHR43284">
    <property type="entry name" value="ASPARAGINE SYNTHETASE (GLUTAMINE-HYDROLYZING)"/>
    <property type="match status" value="1"/>
</dbReference>
<keyword evidence="7 9" id="KW-0315">Glutamine amidotransferase</keyword>
<dbReference type="Pfam" id="PF00733">
    <property type="entry name" value="Asn_synthase"/>
    <property type="match status" value="1"/>
</dbReference>
<feature type="active site" description="For GATase activity" evidence="9">
    <location>
        <position position="38"/>
    </location>
</feature>
<dbReference type="PROSITE" id="PS51278">
    <property type="entry name" value="GATASE_TYPE_2"/>
    <property type="match status" value="1"/>
</dbReference>
<keyword evidence="4 10" id="KW-0547">Nucleotide-binding</keyword>
<comment type="similarity">
    <text evidence="2">Belongs to the asparagine synthetase family.</text>
</comment>
<evidence type="ECO:0000256" key="3">
    <source>
        <dbReference type="ARBA" id="ARBA00012737"/>
    </source>
</evidence>
<dbReference type="EC" id="6.3.5.4" evidence="3"/>
<reference evidence="13 14" key="2">
    <citation type="submission" date="2008-11" db="EMBL/GenBank/DDBJ databases">
        <authorList>
            <person name="Fulton L."/>
            <person name="Clifton S."/>
            <person name="Fulton B."/>
            <person name="Xu J."/>
            <person name="Minx P."/>
            <person name="Pepin K.H."/>
            <person name="Johnson M."/>
            <person name="Bhonagiri V."/>
            <person name="Nash W.E."/>
            <person name="Mardis E.R."/>
            <person name="Wilson R.K."/>
        </authorList>
    </citation>
    <scope>NUCLEOTIDE SEQUENCE [LARGE SCALE GENOMIC DNA]</scope>
    <source>
        <strain evidence="13 14">ATCC 43243</strain>
    </source>
</reference>
<comment type="catalytic activity">
    <reaction evidence="8">
        <text>L-aspartate + L-glutamine + ATP + H2O = L-asparagine + L-glutamate + AMP + diphosphate + H(+)</text>
        <dbReference type="Rhea" id="RHEA:12228"/>
        <dbReference type="ChEBI" id="CHEBI:15377"/>
        <dbReference type="ChEBI" id="CHEBI:15378"/>
        <dbReference type="ChEBI" id="CHEBI:29985"/>
        <dbReference type="ChEBI" id="CHEBI:29991"/>
        <dbReference type="ChEBI" id="CHEBI:30616"/>
        <dbReference type="ChEBI" id="CHEBI:33019"/>
        <dbReference type="ChEBI" id="CHEBI:58048"/>
        <dbReference type="ChEBI" id="CHEBI:58359"/>
        <dbReference type="ChEBI" id="CHEBI:456215"/>
        <dbReference type="EC" id="6.3.5.4"/>
    </reaction>
</comment>
<evidence type="ECO:0000256" key="11">
    <source>
        <dbReference type="PIRSR" id="PIRSR001589-3"/>
    </source>
</evidence>
<dbReference type="Gene3D" id="3.40.50.620">
    <property type="entry name" value="HUPs"/>
    <property type="match status" value="1"/>
</dbReference>
<reference evidence="13 14" key="1">
    <citation type="submission" date="2008-11" db="EMBL/GenBank/DDBJ databases">
        <title>Draft genome sequence of Bacteroides pectinophilus (ATCC 43243).</title>
        <authorList>
            <person name="Sudarsanam P."/>
            <person name="Ley R."/>
            <person name="Guruge J."/>
            <person name="Turnbaugh P.J."/>
            <person name="Mahowald M."/>
            <person name="Liep D."/>
            <person name="Gordon J."/>
        </authorList>
    </citation>
    <scope>NUCLEOTIDE SEQUENCE [LARGE SCALE GENOMIC DNA]</scope>
    <source>
        <strain evidence="13 14">ATCC 43243</strain>
    </source>
</reference>
<accession>B7AQS3</accession>
<dbReference type="SUPFAM" id="SSF52402">
    <property type="entry name" value="Adenine nucleotide alpha hydrolases-like"/>
    <property type="match status" value="1"/>
</dbReference>
<evidence type="ECO:0000256" key="4">
    <source>
        <dbReference type="ARBA" id="ARBA00022741"/>
    </source>
</evidence>
<dbReference type="STRING" id="483218.BACPEC_01029"/>
<dbReference type="HOGENOM" id="CLU_014658_3_0_9"/>
<comment type="caution">
    <text evidence="13">The sequence shown here is derived from an EMBL/GenBank/DDBJ whole genome shotgun (WGS) entry which is preliminary data.</text>
</comment>
<dbReference type="InterPro" id="IPR014729">
    <property type="entry name" value="Rossmann-like_a/b/a_fold"/>
</dbReference>
<feature type="domain" description="Glutamine amidotransferase type-2" evidence="12">
    <location>
        <begin position="38"/>
        <end position="246"/>
    </location>
</feature>
<feature type="binding site" evidence="10">
    <location>
        <begin position="389"/>
        <end position="390"/>
    </location>
    <ligand>
        <name>ATP</name>
        <dbReference type="ChEBI" id="CHEBI:30616"/>
    </ligand>
</feature>
<dbReference type="InterPro" id="IPR017932">
    <property type="entry name" value="GATase_2_dom"/>
</dbReference>
<evidence type="ECO:0000256" key="1">
    <source>
        <dbReference type="ARBA" id="ARBA00005187"/>
    </source>
</evidence>
<dbReference type="eggNOG" id="COG0367">
    <property type="taxonomic scope" value="Bacteria"/>
</dbReference>
<evidence type="ECO:0000256" key="2">
    <source>
        <dbReference type="ARBA" id="ARBA00005752"/>
    </source>
</evidence>
<feature type="site" description="Important for beta-aspartyl-AMP intermediate formation" evidence="11">
    <location>
        <position position="391"/>
    </location>
</feature>
<evidence type="ECO:0000259" key="12">
    <source>
        <dbReference type="PROSITE" id="PS51278"/>
    </source>
</evidence>
<dbReference type="GO" id="GO:0006529">
    <property type="term" value="P:asparagine biosynthetic process"/>
    <property type="evidence" value="ECO:0007669"/>
    <property type="project" value="UniProtKB-KW"/>
</dbReference>
<dbReference type="InterPro" id="IPR029055">
    <property type="entry name" value="Ntn_hydrolases_N"/>
</dbReference>
<protein>
    <recommendedName>
        <fullName evidence="3">asparagine synthase (glutamine-hydrolyzing)</fullName>
        <ecNumber evidence="3">6.3.5.4</ecNumber>
    </recommendedName>
</protein>
<dbReference type="Proteomes" id="UP000003136">
    <property type="component" value="Unassembled WGS sequence"/>
</dbReference>
<keyword evidence="14" id="KW-1185">Reference proteome</keyword>
<dbReference type="GO" id="GO:0005829">
    <property type="term" value="C:cytosol"/>
    <property type="evidence" value="ECO:0007669"/>
    <property type="project" value="TreeGrafter"/>
</dbReference>
<feature type="binding site" evidence="10">
    <location>
        <position position="133"/>
    </location>
    <ligand>
        <name>L-glutamine</name>
        <dbReference type="ChEBI" id="CHEBI:58359"/>
    </ligand>
</feature>
<dbReference type="Pfam" id="PF13537">
    <property type="entry name" value="GATase_7"/>
    <property type="match status" value="1"/>
</dbReference>
<evidence type="ECO:0000256" key="7">
    <source>
        <dbReference type="ARBA" id="ARBA00022962"/>
    </source>
</evidence>
<dbReference type="CDD" id="cd00712">
    <property type="entry name" value="AsnB"/>
    <property type="match status" value="1"/>
</dbReference>
<sequence length="654" mass="75799">MICYNPKKITYTIYKVKRLIHQFTQQLKPQCFLEEIMCGFAGFTGHLENSEEVLTNMMNRIIHRGPDSAGQHIDNGAALGFRRLSIIDLDCGSQPMYNETNDIVITFNGEIYNYQDLRKELIEKGHTFRNNSDTEVLIHAYEEYGEDMLNRLRGMFAFVIWDSKKETLFGARDFFGIKPFYYALVDGNLVFASEIKSILEYPLYQKAVNNVALENYLTFQYSVLDETFFKGIYKLMPSHCLTFHKGELNIKRYWEPVFEPDENKTLEECVDEIDKVMHDSVEHHKISDVEVGSFLSSGVDSSYVAATFNGDKTFTVGFDYEKYNEIDYAKALSEKIKIDNYSKLITTEEYWDAISHIQYQMDEPLADPSAIALYFVSQTAAKHVKVAMSGEGADEFFGGYNIYHEPLSLAPMQKLPKGLRKGLAAIAGKLPPHMKGRSFLIRASKDLQERFIGNAFMFNEEERAKILKHPTGKYNHMELTRPYYDKVANLDDVTKMQYIDIHFWLIGDILLKADKMSMAHSLEVRVPFLDKEVFEVARHIPTKYKVNNKNTKFAMRQAAHRYLPDMVAEKKKLGFPVPIRIWLRDDKYYNIVRKAFTSDAAQEYFNVDEIVSFLDEHKAGNADNSRKIWTIYMFLVWYEEYFGKNEASHVHAAC</sequence>
<evidence type="ECO:0000256" key="9">
    <source>
        <dbReference type="PIRSR" id="PIRSR001589-1"/>
    </source>
</evidence>
<keyword evidence="5 10" id="KW-0067">ATP-binding</keyword>
<dbReference type="InterPro" id="IPR033738">
    <property type="entry name" value="AsnB_N"/>
</dbReference>
<name>B7AQS3_9FIRM</name>
<dbReference type="PANTHER" id="PTHR43284:SF1">
    <property type="entry name" value="ASPARAGINE SYNTHETASE"/>
    <property type="match status" value="1"/>
</dbReference>